<dbReference type="Gene3D" id="3.90.180.10">
    <property type="entry name" value="Medium-chain alcohol dehydrogenases, catalytic domain"/>
    <property type="match status" value="1"/>
</dbReference>
<reference evidence="5 6" key="1">
    <citation type="submission" date="2024-04" db="EMBL/GenBank/DDBJ databases">
        <authorList>
            <person name="Fracassetti M."/>
        </authorList>
    </citation>
    <scope>NUCLEOTIDE SEQUENCE [LARGE SCALE GENOMIC DNA]</scope>
</reference>
<evidence type="ECO:0000313" key="6">
    <source>
        <dbReference type="Proteomes" id="UP001497516"/>
    </source>
</evidence>
<evidence type="ECO:0000259" key="4">
    <source>
        <dbReference type="Pfam" id="PF08240"/>
    </source>
</evidence>
<dbReference type="Pfam" id="PF08240">
    <property type="entry name" value="ADH_N"/>
    <property type="match status" value="1"/>
</dbReference>
<dbReference type="InterPro" id="IPR051034">
    <property type="entry name" value="Mito_Enoyl-ACP_Reductase"/>
</dbReference>
<dbReference type="GO" id="GO:0006631">
    <property type="term" value="P:fatty acid metabolic process"/>
    <property type="evidence" value="ECO:0007669"/>
    <property type="project" value="TreeGrafter"/>
</dbReference>
<dbReference type="InterPro" id="IPR002328">
    <property type="entry name" value="ADH_Zn_CS"/>
</dbReference>
<feature type="domain" description="Alcohol dehydrogenase-like N-terminal" evidence="4">
    <location>
        <begin position="17"/>
        <end position="62"/>
    </location>
</feature>
<organism evidence="5 6">
    <name type="scientific">Linum trigynum</name>
    <dbReference type="NCBI Taxonomy" id="586398"/>
    <lineage>
        <taxon>Eukaryota</taxon>
        <taxon>Viridiplantae</taxon>
        <taxon>Streptophyta</taxon>
        <taxon>Embryophyta</taxon>
        <taxon>Tracheophyta</taxon>
        <taxon>Spermatophyta</taxon>
        <taxon>Magnoliopsida</taxon>
        <taxon>eudicotyledons</taxon>
        <taxon>Gunneridae</taxon>
        <taxon>Pentapetalae</taxon>
        <taxon>rosids</taxon>
        <taxon>fabids</taxon>
        <taxon>Malpighiales</taxon>
        <taxon>Linaceae</taxon>
        <taxon>Linum</taxon>
    </lineage>
</organism>
<protein>
    <recommendedName>
        <fullName evidence="4">Alcohol dehydrogenase-like N-terminal domain-containing protein</fullName>
    </recommendedName>
</protein>
<gene>
    <name evidence="5" type="ORF">LTRI10_LOCUS39275</name>
</gene>
<dbReference type="GO" id="GO:0008270">
    <property type="term" value="F:zinc ion binding"/>
    <property type="evidence" value="ECO:0007669"/>
    <property type="project" value="InterPro"/>
</dbReference>
<dbReference type="GO" id="GO:0005739">
    <property type="term" value="C:mitochondrion"/>
    <property type="evidence" value="ECO:0007669"/>
    <property type="project" value="TreeGrafter"/>
</dbReference>
<dbReference type="EMBL" id="OZ034820">
    <property type="protein sequence ID" value="CAL1399079.1"/>
    <property type="molecule type" value="Genomic_DNA"/>
</dbReference>
<dbReference type="PANTHER" id="PTHR43981">
    <property type="entry name" value="ENOYL-[ACYL-CARRIER-PROTEIN] REDUCTASE, MITOCHONDRIAL"/>
    <property type="match status" value="1"/>
</dbReference>
<dbReference type="PROSITE" id="PS00059">
    <property type="entry name" value="ADH_ZINC"/>
    <property type="match status" value="1"/>
</dbReference>
<dbReference type="GO" id="GO:0016491">
    <property type="term" value="F:oxidoreductase activity"/>
    <property type="evidence" value="ECO:0007669"/>
    <property type="project" value="UniProtKB-KW"/>
</dbReference>
<sequence length="78" mass="8393">MVELLLVEVKENDICGRMLAALVNPSDINRIEVGGHEEIGVVYSVGSTVKEFSPGDRIILPPPSSGNPILSFPKMKTS</sequence>
<dbReference type="AlphaFoldDB" id="A0AAV2FL71"/>
<dbReference type="InterPro" id="IPR011032">
    <property type="entry name" value="GroES-like_sf"/>
</dbReference>
<evidence type="ECO:0000256" key="3">
    <source>
        <dbReference type="ARBA" id="ARBA00023002"/>
    </source>
</evidence>
<dbReference type="Proteomes" id="UP001497516">
    <property type="component" value="Chromosome 7"/>
</dbReference>
<keyword evidence="2" id="KW-0521">NADP</keyword>
<evidence type="ECO:0000313" key="5">
    <source>
        <dbReference type="EMBL" id="CAL1399079.1"/>
    </source>
</evidence>
<evidence type="ECO:0000256" key="2">
    <source>
        <dbReference type="ARBA" id="ARBA00022857"/>
    </source>
</evidence>
<name>A0AAV2FL71_9ROSI</name>
<accession>A0AAV2FL71</accession>
<keyword evidence="3" id="KW-0560">Oxidoreductase</keyword>
<comment type="cofactor">
    <cofactor evidence="1">
        <name>Zn(2+)</name>
        <dbReference type="ChEBI" id="CHEBI:29105"/>
    </cofactor>
</comment>
<keyword evidence="6" id="KW-1185">Reference proteome</keyword>
<dbReference type="SUPFAM" id="SSF50129">
    <property type="entry name" value="GroES-like"/>
    <property type="match status" value="1"/>
</dbReference>
<evidence type="ECO:0000256" key="1">
    <source>
        <dbReference type="ARBA" id="ARBA00001947"/>
    </source>
</evidence>
<dbReference type="PANTHER" id="PTHR43981:SF2">
    <property type="entry name" value="ENOYL-[ACYL-CARRIER-PROTEIN] REDUCTASE, MITOCHONDRIAL"/>
    <property type="match status" value="1"/>
</dbReference>
<dbReference type="InterPro" id="IPR013154">
    <property type="entry name" value="ADH-like_N"/>
</dbReference>
<proteinExistence type="predicted"/>